<protein>
    <submittedName>
        <fullName evidence="5">Hypothetical transcriptional regulator protein</fullName>
    </submittedName>
</protein>
<dbReference type="InterPro" id="IPR036388">
    <property type="entry name" value="WH-like_DNA-bd_sf"/>
</dbReference>
<dbReference type="SMART" id="SM00418">
    <property type="entry name" value="HTH_ARSR"/>
    <property type="match status" value="1"/>
</dbReference>
<dbReference type="InterPro" id="IPR051011">
    <property type="entry name" value="Metal_resp_trans_reg"/>
</dbReference>
<accession>L8B115</accession>
<feature type="domain" description="HTH arsR-type" evidence="4">
    <location>
        <begin position="1"/>
        <end position="95"/>
    </location>
</feature>
<reference evidence="5" key="1">
    <citation type="submission" date="2007-12" db="EMBL/GenBank/DDBJ databases">
        <title>Phylogenetic prediction and protein expressional analysis in the genetic information detected from deep-sea hydrothermal vent in Suiyo seamount.</title>
        <authorList>
            <person name="Sasaki M."/>
            <person name="Tsujimura M."/>
            <person name="Zhang Z."/>
            <person name="Akutsu J."/>
            <person name="Tajima H."/>
            <person name="Kawarabayasi Y."/>
        </authorList>
    </citation>
    <scope>NUCLEOTIDE SEQUENCE</scope>
</reference>
<dbReference type="CDD" id="cd00090">
    <property type="entry name" value="HTH_ARSR"/>
    <property type="match status" value="1"/>
</dbReference>
<proteinExistence type="predicted"/>
<dbReference type="Gene3D" id="1.10.10.10">
    <property type="entry name" value="Winged helix-like DNA-binding domain superfamily/Winged helix DNA-binding domain"/>
    <property type="match status" value="1"/>
</dbReference>
<dbReference type="SUPFAM" id="SSF46785">
    <property type="entry name" value="Winged helix' DNA-binding domain"/>
    <property type="match status" value="1"/>
</dbReference>
<dbReference type="Pfam" id="PF12840">
    <property type="entry name" value="HTH_20"/>
    <property type="match status" value="1"/>
</dbReference>
<dbReference type="EMBL" id="AB372139">
    <property type="protein sequence ID" value="BAM75657.1"/>
    <property type="molecule type" value="Genomic_DNA"/>
</dbReference>
<keyword evidence="2" id="KW-0238">DNA-binding</keyword>
<evidence type="ECO:0000256" key="1">
    <source>
        <dbReference type="ARBA" id="ARBA00023015"/>
    </source>
</evidence>
<keyword evidence="1" id="KW-0805">Transcription regulation</keyword>
<dbReference type="PROSITE" id="PS50987">
    <property type="entry name" value="HTH_ARSR_2"/>
    <property type="match status" value="1"/>
</dbReference>
<dbReference type="PANTHER" id="PTHR43132">
    <property type="entry name" value="ARSENICAL RESISTANCE OPERON REPRESSOR ARSR-RELATED"/>
    <property type="match status" value="1"/>
</dbReference>
<dbReference type="NCBIfam" id="NF033788">
    <property type="entry name" value="HTH_metalloreg"/>
    <property type="match status" value="1"/>
</dbReference>
<dbReference type="GO" id="GO:0003677">
    <property type="term" value="F:DNA binding"/>
    <property type="evidence" value="ECO:0007669"/>
    <property type="project" value="UniProtKB-KW"/>
</dbReference>
<dbReference type="InterPro" id="IPR001845">
    <property type="entry name" value="HTH_ArsR_DNA-bd_dom"/>
</dbReference>
<evidence type="ECO:0000313" key="5">
    <source>
        <dbReference type="EMBL" id="BAM75657.1"/>
    </source>
</evidence>
<evidence type="ECO:0000256" key="2">
    <source>
        <dbReference type="ARBA" id="ARBA00023125"/>
    </source>
</evidence>
<organism evidence="5">
    <name type="scientific">uncultured microorganism</name>
    <dbReference type="NCBI Taxonomy" id="358574"/>
    <lineage>
        <taxon>unclassified sequences</taxon>
        <taxon>environmental samples</taxon>
    </lineage>
</organism>
<dbReference type="AlphaFoldDB" id="L8B115"/>
<dbReference type="GO" id="GO:0003700">
    <property type="term" value="F:DNA-binding transcription factor activity"/>
    <property type="evidence" value="ECO:0007669"/>
    <property type="project" value="InterPro"/>
</dbReference>
<dbReference type="InterPro" id="IPR036390">
    <property type="entry name" value="WH_DNA-bd_sf"/>
</dbReference>
<evidence type="ECO:0000259" key="4">
    <source>
        <dbReference type="PROSITE" id="PS50987"/>
    </source>
</evidence>
<dbReference type="PANTHER" id="PTHR43132:SF2">
    <property type="entry name" value="ARSENICAL RESISTANCE OPERON REPRESSOR ARSR-RELATED"/>
    <property type="match status" value="1"/>
</dbReference>
<name>L8B115_9ZZZZ</name>
<dbReference type="InterPro" id="IPR011991">
    <property type="entry name" value="ArsR-like_HTH"/>
</dbReference>
<keyword evidence="3" id="KW-0804">Transcription</keyword>
<dbReference type="PRINTS" id="PR00778">
    <property type="entry name" value="HTHARSR"/>
</dbReference>
<evidence type="ECO:0000256" key="3">
    <source>
        <dbReference type="ARBA" id="ARBA00023163"/>
    </source>
</evidence>
<sequence>MKEKEAIKALSALAQSTRLSIFRRLVTAGPEGLSVGVIQEELELASATLSFHLKELTHAGLVSSRQEGRYVYYAPEIGHMNALLGFLTENCCQGVDSAACKPIKKVKCKPIAA</sequence>